<organism evidence="1 2">
    <name type="scientific">Arenimonas maotaiensis</name>
    <dbReference type="NCBI Taxonomy" id="1446479"/>
    <lineage>
        <taxon>Bacteria</taxon>
        <taxon>Pseudomonadati</taxon>
        <taxon>Pseudomonadota</taxon>
        <taxon>Gammaproteobacteria</taxon>
        <taxon>Lysobacterales</taxon>
        <taxon>Lysobacteraceae</taxon>
        <taxon>Arenimonas</taxon>
    </lineage>
</organism>
<dbReference type="RefSeq" id="WP_188449902.1">
    <property type="nucleotide sequence ID" value="NZ_BMFO01000003.1"/>
</dbReference>
<protein>
    <recommendedName>
        <fullName evidence="3">Mitomycin resistance protein</fullName>
    </recommendedName>
</protein>
<sequence length="96" mass="10960">MNPAKVRRDRLEALTDLPNIGPSMAGDLRLLGLRHPRELAGQDAFKLYRRLCELTGCRQDPCVLDTLLSVVDFADGGDAKPWWHYTEQRKARWPSL</sequence>
<reference evidence="1" key="2">
    <citation type="submission" date="2020-09" db="EMBL/GenBank/DDBJ databases">
        <authorList>
            <person name="Sun Q."/>
            <person name="Zhou Y."/>
        </authorList>
    </citation>
    <scope>NUCLEOTIDE SEQUENCE</scope>
    <source>
        <strain evidence="1">CGMCC 1.12726</strain>
    </source>
</reference>
<dbReference type="Proteomes" id="UP000632858">
    <property type="component" value="Unassembled WGS sequence"/>
</dbReference>
<keyword evidence="2" id="KW-1185">Reference proteome</keyword>
<dbReference type="EMBL" id="BMFO01000003">
    <property type="protein sequence ID" value="GGF95819.1"/>
    <property type="molecule type" value="Genomic_DNA"/>
</dbReference>
<proteinExistence type="predicted"/>
<dbReference type="AlphaFoldDB" id="A0A917FPF4"/>
<comment type="caution">
    <text evidence="1">The sequence shown here is derived from an EMBL/GenBank/DDBJ whole genome shotgun (WGS) entry which is preliminary data.</text>
</comment>
<dbReference type="InterPro" id="IPR021725">
    <property type="entry name" value="Cdd1"/>
</dbReference>
<reference evidence="1" key="1">
    <citation type="journal article" date="2014" name="Int. J. Syst. Evol. Microbiol.">
        <title>Complete genome sequence of Corynebacterium casei LMG S-19264T (=DSM 44701T), isolated from a smear-ripened cheese.</title>
        <authorList>
            <consortium name="US DOE Joint Genome Institute (JGI-PGF)"/>
            <person name="Walter F."/>
            <person name="Albersmeier A."/>
            <person name="Kalinowski J."/>
            <person name="Ruckert C."/>
        </authorList>
    </citation>
    <scope>NUCLEOTIDE SEQUENCE</scope>
    <source>
        <strain evidence="1">CGMCC 1.12726</strain>
    </source>
</reference>
<dbReference type="Gene3D" id="1.10.150.20">
    <property type="entry name" value="5' to 3' exonuclease, C-terminal subdomain"/>
    <property type="match status" value="1"/>
</dbReference>
<dbReference type="Pfam" id="PF11731">
    <property type="entry name" value="Cdd1"/>
    <property type="match status" value="1"/>
</dbReference>
<evidence type="ECO:0008006" key="3">
    <source>
        <dbReference type="Google" id="ProtNLM"/>
    </source>
</evidence>
<accession>A0A917FPF4</accession>
<name>A0A917FPF4_9GAMM</name>
<gene>
    <name evidence="1" type="ORF">GCM10010960_16840</name>
</gene>
<evidence type="ECO:0000313" key="1">
    <source>
        <dbReference type="EMBL" id="GGF95819.1"/>
    </source>
</evidence>
<evidence type="ECO:0000313" key="2">
    <source>
        <dbReference type="Proteomes" id="UP000632858"/>
    </source>
</evidence>